<keyword evidence="6" id="KW-0479">Metal-binding</keyword>
<dbReference type="PRINTS" id="PR01050">
    <property type="entry name" value="PYRUVTKNASE"/>
</dbReference>
<evidence type="ECO:0000313" key="18">
    <source>
        <dbReference type="Proteomes" id="UP000448292"/>
    </source>
</evidence>
<evidence type="ECO:0000256" key="6">
    <source>
        <dbReference type="ARBA" id="ARBA00022723"/>
    </source>
</evidence>
<evidence type="ECO:0000256" key="14">
    <source>
        <dbReference type="RuleBase" id="RU000504"/>
    </source>
</evidence>
<dbReference type="AlphaFoldDB" id="A0A7M3MJP2"/>
<evidence type="ECO:0000256" key="8">
    <source>
        <dbReference type="ARBA" id="ARBA00022777"/>
    </source>
</evidence>
<dbReference type="PROSITE" id="PS00110">
    <property type="entry name" value="PYRUVATE_KINASE"/>
    <property type="match status" value="1"/>
</dbReference>
<evidence type="ECO:0000256" key="10">
    <source>
        <dbReference type="ARBA" id="ARBA00022842"/>
    </source>
</evidence>
<dbReference type="RefSeq" id="WP_144301499.1">
    <property type="nucleotide sequence ID" value="NZ_QMIE01000001.1"/>
</dbReference>
<keyword evidence="5 14" id="KW-0808">Transferase</keyword>
<dbReference type="Gene3D" id="3.40.1380.20">
    <property type="entry name" value="Pyruvate kinase, C-terminal domain"/>
    <property type="match status" value="1"/>
</dbReference>
<evidence type="ECO:0000256" key="5">
    <source>
        <dbReference type="ARBA" id="ARBA00022679"/>
    </source>
</evidence>
<dbReference type="UniPathway" id="UPA00109">
    <property type="reaction ID" value="UER00188"/>
</dbReference>
<evidence type="ECO:0000259" key="15">
    <source>
        <dbReference type="Pfam" id="PF00224"/>
    </source>
</evidence>
<dbReference type="Gene3D" id="2.40.33.10">
    <property type="entry name" value="PK beta-barrel domain-like"/>
    <property type="match status" value="1"/>
</dbReference>
<evidence type="ECO:0000256" key="12">
    <source>
        <dbReference type="ARBA" id="ARBA00023317"/>
    </source>
</evidence>
<evidence type="ECO:0000259" key="16">
    <source>
        <dbReference type="Pfam" id="PF02887"/>
    </source>
</evidence>
<comment type="pathway">
    <text evidence="2 14">Carbohydrate degradation; glycolysis; pyruvate from D-glyceraldehyde 3-phosphate: step 5/5.</text>
</comment>
<dbReference type="SUPFAM" id="SSF52935">
    <property type="entry name" value="PK C-terminal domain-like"/>
    <property type="match status" value="1"/>
</dbReference>
<reference evidence="17 18" key="1">
    <citation type="submission" date="2018-06" db="EMBL/GenBank/DDBJ databases">
        <title>Complete genome of Desulfovibrio indonesiensis P37SLT.</title>
        <authorList>
            <person name="Crispim J.S."/>
            <person name="Vidigal P.M.P."/>
            <person name="Silva L.C.F."/>
            <person name="Laguardia C.N."/>
            <person name="Araujo L.C."/>
            <person name="Dias R.S."/>
            <person name="Sousa M.P."/>
            <person name="Paula S.O."/>
            <person name="Silva C."/>
        </authorList>
    </citation>
    <scope>NUCLEOTIDE SEQUENCE [LARGE SCALE GENOMIC DNA]</scope>
    <source>
        <strain evidence="17 18">P37SLT</strain>
    </source>
</reference>
<keyword evidence="12 17" id="KW-0670">Pyruvate</keyword>
<protein>
    <recommendedName>
        <fullName evidence="4 13">Pyruvate kinase</fullName>
        <ecNumber evidence="4 13">2.7.1.40</ecNumber>
    </recommendedName>
</protein>
<dbReference type="PANTHER" id="PTHR11817">
    <property type="entry name" value="PYRUVATE KINASE"/>
    <property type="match status" value="1"/>
</dbReference>
<evidence type="ECO:0000313" key="17">
    <source>
        <dbReference type="EMBL" id="TVM20037.1"/>
    </source>
</evidence>
<dbReference type="InterPro" id="IPR015806">
    <property type="entry name" value="Pyrv_Knase_insert_dom_sf"/>
</dbReference>
<dbReference type="GO" id="GO:0030955">
    <property type="term" value="F:potassium ion binding"/>
    <property type="evidence" value="ECO:0007669"/>
    <property type="project" value="UniProtKB-UniRule"/>
</dbReference>
<dbReference type="SUPFAM" id="SSF50800">
    <property type="entry name" value="PK beta-barrel domain-like"/>
    <property type="match status" value="1"/>
</dbReference>
<keyword evidence="9" id="KW-0067">ATP-binding</keyword>
<dbReference type="InterPro" id="IPR011037">
    <property type="entry name" value="Pyrv_Knase-like_insert_dom_sf"/>
</dbReference>
<keyword evidence="18" id="KW-1185">Reference proteome</keyword>
<gene>
    <name evidence="17" type="primary">pyk</name>
    <name evidence="17" type="ORF">DPQ33_00145</name>
</gene>
<dbReference type="InterPro" id="IPR015795">
    <property type="entry name" value="Pyrv_Knase_C"/>
</dbReference>
<proteinExistence type="inferred from homology"/>
<feature type="domain" description="Pyruvate kinase C-terminal" evidence="16">
    <location>
        <begin position="362"/>
        <end position="459"/>
    </location>
</feature>
<dbReference type="Pfam" id="PF00224">
    <property type="entry name" value="PK"/>
    <property type="match status" value="1"/>
</dbReference>
<evidence type="ECO:0000256" key="9">
    <source>
        <dbReference type="ARBA" id="ARBA00022840"/>
    </source>
</evidence>
<dbReference type="Pfam" id="PF02887">
    <property type="entry name" value="PK_C"/>
    <property type="match status" value="1"/>
</dbReference>
<feature type="domain" description="Pyruvate kinase barrel" evidence="15">
    <location>
        <begin position="2"/>
        <end position="327"/>
    </location>
</feature>
<dbReference type="Proteomes" id="UP000448292">
    <property type="component" value="Unassembled WGS sequence"/>
</dbReference>
<dbReference type="OrthoDB" id="9812123at2"/>
<evidence type="ECO:0000256" key="4">
    <source>
        <dbReference type="ARBA" id="ARBA00012142"/>
    </source>
</evidence>
<dbReference type="InterPro" id="IPR015813">
    <property type="entry name" value="Pyrv/PenolPyrv_kinase-like_dom"/>
</dbReference>
<keyword evidence="10 14" id="KW-0460">Magnesium</keyword>
<dbReference type="InterPro" id="IPR001697">
    <property type="entry name" value="Pyr_Knase"/>
</dbReference>
<keyword evidence="7" id="KW-0547">Nucleotide-binding</keyword>
<dbReference type="InterPro" id="IPR036918">
    <property type="entry name" value="Pyrv_Knase_C_sf"/>
</dbReference>
<comment type="catalytic activity">
    <reaction evidence="14">
        <text>pyruvate + ATP = phosphoenolpyruvate + ADP + H(+)</text>
        <dbReference type="Rhea" id="RHEA:18157"/>
        <dbReference type="ChEBI" id="CHEBI:15361"/>
        <dbReference type="ChEBI" id="CHEBI:15378"/>
        <dbReference type="ChEBI" id="CHEBI:30616"/>
        <dbReference type="ChEBI" id="CHEBI:58702"/>
        <dbReference type="ChEBI" id="CHEBI:456216"/>
        <dbReference type="EC" id="2.7.1.40"/>
    </reaction>
</comment>
<dbReference type="SUPFAM" id="SSF51621">
    <property type="entry name" value="Phosphoenolpyruvate/pyruvate domain"/>
    <property type="match status" value="1"/>
</dbReference>
<dbReference type="InterPro" id="IPR015793">
    <property type="entry name" value="Pyrv_Knase_brl"/>
</dbReference>
<evidence type="ECO:0000256" key="13">
    <source>
        <dbReference type="NCBIfam" id="TIGR01064"/>
    </source>
</evidence>
<evidence type="ECO:0000256" key="2">
    <source>
        <dbReference type="ARBA" id="ARBA00004997"/>
    </source>
</evidence>
<name>A0A7M3MJP2_9BACT</name>
<dbReference type="Gene3D" id="3.20.20.60">
    <property type="entry name" value="Phosphoenolpyruvate-binding domains"/>
    <property type="match status" value="1"/>
</dbReference>
<dbReference type="InterPro" id="IPR018209">
    <property type="entry name" value="Pyrv_Knase_AS"/>
</dbReference>
<sequence>MRTKIVATLGPASMNESSMRDMARHGARIFRCNFSHDRAEAFEPVVRWARSLEQELGVRLTVMGDLSGPKLRIGEVPGSPLTIHAEDRILLALEGESAAPHDDMPVITLDDPAPLAGLEAGMPVSLSDGMLRFHVDEVIEPDRRFLLHAENAGLLSSNKGITFPGKVIPVAAFTDKDRRDLREGVEVGLDAFALSFVQGPDDLDDIRAELDSLGVQVPIIAKLERRQALERLDDILERSDAVMVARGDLGLEMPIISLPVHQKRILQACRRHSKAAIVATQMLLSMVRNPIPTRAETTDVANAVLDGADCVMLSEETAIGEHPVEAVRILGGIAQEAESYYHERTRPHLEARMARKDPSEYLAYAAALLVDTAQGSALVCHTSSGATARRMSSRRPSTPIYAVTPHEHVTHLLSFYAGVSPTLADTSVERHVERAERFIEQCDAIGEGETVVITSGQPTPGLLRPCADSPENPPATTNELKIYVK</sequence>
<accession>A0A7M3MJP2</accession>
<keyword evidence="8 14" id="KW-0418">Kinase</keyword>
<evidence type="ECO:0000256" key="3">
    <source>
        <dbReference type="ARBA" id="ARBA00008663"/>
    </source>
</evidence>
<dbReference type="GO" id="GO:0000287">
    <property type="term" value="F:magnesium ion binding"/>
    <property type="evidence" value="ECO:0007669"/>
    <property type="project" value="UniProtKB-UniRule"/>
</dbReference>
<dbReference type="GO" id="GO:0004743">
    <property type="term" value="F:pyruvate kinase activity"/>
    <property type="evidence" value="ECO:0007669"/>
    <property type="project" value="UniProtKB-UniRule"/>
</dbReference>
<evidence type="ECO:0000256" key="1">
    <source>
        <dbReference type="ARBA" id="ARBA00001958"/>
    </source>
</evidence>
<evidence type="ECO:0000256" key="7">
    <source>
        <dbReference type="ARBA" id="ARBA00022741"/>
    </source>
</evidence>
<evidence type="ECO:0000256" key="11">
    <source>
        <dbReference type="ARBA" id="ARBA00023152"/>
    </source>
</evidence>
<comment type="caution">
    <text evidence="17">The sequence shown here is derived from an EMBL/GenBank/DDBJ whole genome shotgun (WGS) entry which is preliminary data.</text>
</comment>
<dbReference type="GO" id="GO:0005524">
    <property type="term" value="F:ATP binding"/>
    <property type="evidence" value="ECO:0007669"/>
    <property type="project" value="UniProtKB-KW"/>
</dbReference>
<dbReference type="NCBIfam" id="TIGR01064">
    <property type="entry name" value="pyruv_kin"/>
    <property type="match status" value="1"/>
</dbReference>
<comment type="cofactor">
    <cofactor evidence="1">
        <name>K(+)</name>
        <dbReference type="ChEBI" id="CHEBI:29103"/>
    </cofactor>
</comment>
<organism evidence="17 18">
    <name type="scientific">Oceanidesulfovibrio indonesiensis</name>
    <dbReference type="NCBI Taxonomy" id="54767"/>
    <lineage>
        <taxon>Bacteria</taxon>
        <taxon>Pseudomonadati</taxon>
        <taxon>Thermodesulfobacteriota</taxon>
        <taxon>Desulfovibrionia</taxon>
        <taxon>Desulfovibrionales</taxon>
        <taxon>Desulfovibrionaceae</taxon>
        <taxon>Oceanidesulfovibrio</taxon>
    </lineage>
</organism>
<dbReference type="GO" id="GO:0016301">
    <property type="term" value="F:kinase activity"/>
    <property type="evidence" value="ECO:0007669"/>
    <property type="project" value="UniProtKB-KW"/>
</dbReference>
<keyword evidence="11 14" id="KW-0324">Glycolysis</keyword>
<dbReference type="EC" id="2.7.1.40" evidence="4 13"/>
<dbReference type="InterPro" id="IPR040442">
    <property type="entry name" value="Pyrv_kinase-like_dom_sf"/>
</dbReference>
<dbReference type="EMBL" id="QMIE01000001">
    <property type="protein sequence ID" value="TVM20037.1"/>
    <property type="molecule type" value="Genomic_DNA"/>
</dbReference>
<comment type="similarity">
    <text evidence="3 14">Belongs to the pyruvate kinase family.</text>
</comment>